<keyword evidence="2 6" id="KW-0227">DNA damage</keyword>
<dbReference type="InterPro" id="IPR000085">
    <property type="entry name" value="RuvA"/>
</dbReference>
<dbReference type="AlphaFoldDB" id="A0A9D1F6N8"/>
<comment type="domain">
    <text evidence="6">Has three domains with a flexible linker between the domains II and III and assumes an 'L' shape. Domain III is highly mobile and contacts RuvB.</text>
</comment>
<comment type="caution">
    <text evidence="8">The sequence shown here is derived from an EMBL/GenBank/DDBJ whole genome shotgun (WGS) entry which is preliminary data.</text>
</comment>
<comment type="subunit">
    <text evidence="6">Homotetramer. Forms an RuvA(8)-RuvB(12)-Holliday junction (HJ) complex. HJ DNA is sandwiched between 2 RuvA tetramers; dsDNA enters through RuvA and exits via RuvB. An RuvB hexamer assembles on each DNA strand where it exits the tetramer. Each RuvB hexamer is contacted by two RuvA subunits (via domain III) on 2 adjacent RuvB subunits; this complex drives branch migration. In the full resolvosome a probable DNA-RuvA(4)-RuvB(12)-RuvC(2) complex forms which resolves the HJ.</text>
</comment>
<keyword evidence="5 6" id="KW-0234">DNA repair</keyword>
<feature type="region of interest" description="Domain II" evidence="6">
    <location>
        <begin position="65"/>
        <end position="142"/>
    </location>
</feature>
<dbReference type="InterPro" id="IPR003583">
    <property type="entry name" value="Hlx-hairpin-Hlx_DNA-bd_motif"/>
</dbReference>
<dbReference type="Proteomes" id="UP000823927">
    <property type="component" value="Unassembled WGS sequence"/>
</dbReference>
<dbReference type="InterPro" id="IPR013849">
    <property type="entry name" value="DNA_helicase_Holl-junc_RuvA_I"/>
</dbReference>
<dbReference type="GO" id="GO:0009379">
    <property type="term" value="C:Holliday junction helicase complex"/>
    <property type="evidence" value="ECO:0007669"/>
    <property type="project" value="InterPro"/>
</dbReference>
<evidence type="ECO:0000256" key="5">
    <source>
        <dbReference type="ARBA" id="ARBA00023204"/>
    </source>
</evidence>
<evidence type="ECO:0000256" key="6">
    <source>
        <dbReference type="HAMAP-Rule" id="MF_00031"/>
    </source>
</evidence>
<evidence type="ECO:0000313" key="8">
    <source>
        <dbReference type="EMBL" id="HIS48536.1"/>
    </source>
</evidence>
<dbReference type="GO" id="GO:0005524">
    <property type="term" value="F:ATP binding"/>
    <property type="evidence" value="ECO:0007669"/>
    <property type="project" value="InterPro"/>
</dbReference>
<comment type="caution">
    <text evidence="6">Lacks conserved residue(s) required for the propagation of feature annotation.</text>
</comment>
<evidence type="ECO:0000256" key="4">
    <source>
        <dbReference type="ARBA" id="ARBA00023172"/>
    </source>
</evidence>
<dbReference type="GO" id="GO:0048476">
    <property type="term" value="C:Holliday junction resolvase complex"/>
    <property type="evidence" value="ECO:0007669"/>
    <property type="project" value="UniProtKB-UniRule"/>
</dbReference>
<feature type="domain" description="Helix-hairpin-helix DNA-binding motif class 1" evidence="7">
    <location>
        <begin position="108"/>
        <end position="127"/>
    </location>
</feature>
<feature type="domain" description="Helix-hairpin-helix DNA-binding motif class 1" evidence="7">
    <location>
        <begin position="73"/>
        <end position="92"/>
    </location>
</feature>
<dbReference type="GO" id="GO:0006310">
    <property type="term" value="P:DNA recombination"/>
    <property type="evidence" value="ECO:0007669"/>
    <property type="project" value="UniProtKB-UniRule"/>
</dbReference>
<dbReference type="SUPFAM" id="SSF46929">
    <property type="entry name" value="DNA helicase RuvA subunit, C-terminal domain"/>
    <property type="match status" value="1"/>
</dbReference>
<protein>
    <recommendedName>
        <fullName evidence="6">Holliday junction branch migration complex subunit RuvA</fullName>
    </recommendedName>
</protein>
<proteinExistence type="inferred from homology"/>
<dbReference type="GO" id="GO:0000400">
    <property type="term" value="F:four-way junction DNA binding"/>
    <property type="evidence" value="ECO:0007669"/>
    <property type="project" value="UniProtKB-UniRule"/>
</dbReference>
<dbReference type="Gene3D" id="1.10.150.20">
    <property type="entry name" value="5' to 3' exonuclease, C-terminal subdomain"/>
    <property type="match status" value="1"/>
</dbReference>
<accession>A0A9D1F6N8</accession>
<dbReference type="CDD" id="cd14332">
    <property type="entry name" value="UBA_RuvA_C"/>
    <property type="match status" value="1"/>
</dbReference>
<evidence type="ECO:0000256" key="2">
    <source>
        <dbReference type="ARBA" id="ARBA00022763"/>
    </source>
</evidence>
<dbReference type="GO" id="GO:0006281">
    <property type="term" value="P:DNA repair"/>
    <property type="evidence" value="ECO:0007669"/>
    <property type="project" value="UniProtKB-UniRule"/>
</dbReference>
<dbReference type="GO" id="GO:0009378">
    <property type="term" value="F:four-way junction helicase activity"/>
    <property type="evidence" value="ECO:0007669"/>
    <property type="project" value="InterPro"/>
</dbReference>
<organism evidence="8 9">
    <name type="scientific">Candidatus Scybalocola faecigallinarum</name>
    <dbReference type="NCBI Taxonomy" id="2840941"/>
    <lineage>
        <taxon>Bacteria</taxon>
        <taxon>Bacillati</taxon>
        <taxon>Bacillota</taxon>
        <taxon>Clostridia</taxon>
        <taxon>Lachnospirales</taxon>
        <taxon>Lachnospiraceae</taxon>
        <taxon>Lachnospiraceae incertae sedis</taxon>
        <taxon>Candidatus Scybalocola (ex Gilroy et al. 2021)</taxon>
    </lineage>
</organism>
<dbReference type="InterPro" id="IPR012340">
    <property type="entry name" value="NA-bd_OB-fold"/>
</dbReference>
<name>A0A9D1F6N8_9FIRM</name>
<keyword evidence="4 6" id="KW-0233">DNA recombination</keyword>
<evidence type="ECO:0000259" key="7">
    <source>
        <dbReference type="SMART" id="SM00278"/>
    </source>
</evidence>
<sequence length="203" mass="22006">MIAYIKGQLEMTGPDYIVVENNGMGYQIFIPVSSLQRLPQRGNMVKIYTYLYVREDNLCLYGFLTRDDLNIFKLLITVNGIGPKGALGILSAISPDDLRFAVLAGDVKTISKAPGIGSKTAQKLILELKDKLSLEDALENDAAADSLPEGSGSSDSKNEAILAMVALGYSQTQALQAIRQCEITEDMGSDAILKMALKKILTL</sequence>
<dbReference type="Gene3D" id="2.40.50.140">
    <property type="entry name" value="Nucleic acid-binding proteins"/>
    <property type="match status" value="1"/>
</dbReference>
<feature type="region of interest" description="Domain III" evidence="6">
    <location>
        <begin position="152"/>
        <end position="203"/>
    </location>
</feature>
<dbReference type="SMART" id="SM00278">
    <property type="entry name" value="HhH1"/>
    <property type="match status" value="2"/>
</dbReference>
<gene>
    <name evidence="6 8" type="primary">ruvA</name>
    <name evidence="8" type="ORF">IAB46_13485</name>
</gene>
<keyword evidence="1 6" id="KW-0963">Cytoplasm</keyword>
<dbReference type="SUPFAM" id="SSF50249">
    <property type="entry name" value="Nucleic acid-binding proteins"/>
    <property type="match status" value="1"/>
</dbReference>
<dbReference type="NCBIfam" id="TIGR00084">
    <property type="entry name" value="ruvA"/>
    <property type="match status" value="1"/>
</dbReference>
<evidence type="ECO:0000256" key="3">
    <source>
        <dbReference type="ARBA" id="ARBA00023125"/>
    </source>
</evidence>
<dbReference type="Gene3D" id="1.10.8.10">
    <property type="entry name" value="DNA helicase RuvA subunit, C-terminal domain"/>
    <property type="match status" value="1"/>
</dbReference>
<comment type="similarity">
    <text evidence="6">Belongs to the RuvA family.</text>
</comment>
<comment type="subcellular location">
    <subcellularLocation>
        <location evidence="6">Cytoplasm</location>
    </subcellularLocation>
</comment>
<dbReference type="InterPro" id="IPR036267">
    <property type="entry name" value="RuvA_C_sf"/>
</dbReference>
<keyword evidence="3 6" id="KW-0238">DNA-binding</keyword>
<evidence type="ECO:0000256" key="1">
    <source>
        <dbReference type="ARBA" id="ARBA00022490"/>
    </source>
</evidence>
<dbReference type="GO" id="GO:0005737">
    <property type="term" value="C:cytoplasm"/>
    <property type="evidence" value="ECO:0007669"/>
    <property type="project" value="UniProtKB-SubCell"/>
</dbReference>
<reference evidence="8" key="2">
    <citation type="journal article" date="2021" name="PeerJ">
        <title>Extensive microbial diversity within the chicken gut microbiome revealed by metagenomics and culture.</title>
        <authorList>
            <person name="Gilroy R."/>
            <person name="Ravi A."/>
            <person name="Getino M."/>
            <person name="Pursley I."/>
            <person name="Horton D.L."/>
            <person name="Alikhan N.F."/>
            <person name="Baker D."/>
            <person name="Gharbi K."/>
            <person name="Hall N."/>
            <person name="Watson M."/>
            <person name="Adriaenssens E.M."/>
            <person name="Foster-Nyarko E."/>
            <person name="Jarju S."/>
            <person name="Secka A."/>
            <person name="Antonio M."/>
            <person name="Oren A."/>
            <person name="Chaudhuri R.R."/>
            <person name="La Ragione R."/>
            <person name="Hildebrand F."/>
            <person name="Pallen M.J."/>
        </authorList>
    </citation>
    <scope>NUCLEOTIDE SEQUENCE</scope>
    <source>
        <strain evidence="8">CHK178-757</strain>
    </source>
</reference>
<dbReference type="Pfam" id="PF01330">
    <property type="entry name" value="RuvA_N"/>
    <property type="match status" value="1"/>
</dbReference>
<dbReference type="SUPFAM" id="SSF47781">
    <property type="entry name" value="RuvA domain 2-like"/>
    <property type="match status" value="1"/>
</dbReference>
<evidence type="ECO:0000313" key="9">
    <source>
        <dbReference type="Proteomes" id="UP000823927"/>
    </source>
</evidence>
<dbReference type="HAMAP" id="MF_00031">
    <property type="entry name" value="DNA_HJ_migration_RuvA"/>
    <property type="match status" value="1"/>
</dbReference>
<dbReference type="InterPro" id="IPR010994">
    <property type="entry name" value="RuvA_2-like"/>
</dbReference>
<reference evidence="8" key="1">
    <citation type="submission" date="2020-10" db="EMBL/GenBank/DDBJ databases">
        <authorList>
            <person name="Gilroy R."/>
        </authorList>
    </citation>
    <scope>NUCLEOTIDE SEQUENCE</scope>
    <source>
        <strain evidence="8">CHK178-757</strain>
    </source>
</reference>
<dbReference type="EMBL" id="DVIT01000058">
    <property type="protein sequence ID" value="HIS48536.1"/>
    <property type="molecule type" value="Genomic_DNA"/>
</dbReference>
<comment type="function">
    <text evidence="6">The RuvA-RuvB-RuvC complex processes Holliday junction (HJ) DNA during genetic recombination and DNA repair, while the RuvA-RuvB complex plays an important role in the rescue of blocked DNA replication forks via replication fork reversal (RFR). RuvA specifically binds to HJ cruciform DNA, conferring on it an open structure. The RuvB hexamer acts as an ATP-dependent pump, pulling dsDNA into and through the RuvAB complex. HJ branch migration allows RuvC to scan DNA until it finds its consensus sequence, where it cleaves and resolves the cruciform DNA.</text>
</comment>
<feature type="region of interest" description="Domain I" evidence="6">
    <location>
        <begin position="1"/>
        <end position="64"/>
    </location>
</feature>
<dbReference type="Pfam" id="PF07499">
    <property type="entry name" value="RuvA_C"/>
    <property type="match status" value="1"/>
</dbReference>
<dbReference type="Pfam" id="PF14520">
    <property type="entry name" value="HHH_5"/>
    <property type="match status" value="1"/>
</dbReference>
<dbReference type="InterPro" id="IPR011114">
    <property type="entry name" value="RuvA_C"/>
</dbReference>